<name>A0ABS9BSS9_9BACT</name>
<comment type="caution">
    <text evidence="4">The sequence shown here is derived from an EMBL/GenBank/DDBJ whole genome shotgun (WGS) entry which is preliminary data.</text>
</comment>
<dbReference type="Pfam" id="PF14257">
    <property type="entry name" value="DUF4349"/>
    <property type="match status" value="1"/>
</dbReference>
<keyword evidence="1" id="KW-0175">Coiled coil</keyword>
<evidence type="ECO:0000256" key="1">
    <source>
        <dbReference type="SAM" id="Coils"/>
    </source>
</evidence>
<reference evidence="4 5" key="1">
    <citation type="submission" date="2022-01" db="EMBL/GenBank/DDBJ databases">
        <title>Mariniradius saccharolyticus sp. nov., isolated from sediment of a river.</title>
        <authorList>
            <person name="Liu H."/>
        </authorList>
    </citation>
    <scope>NUCLEOTIDE SEQUENCE [LARGE SCALE GENOMIC DNA]</scope>
    <source>
        <strain evidence="4 5">RY-2</strain>
    </source>
</reference>
<feature type="transmembrane region" description="Helical" evidence="2">
    <location>
        <begin position="239"/>
        <end position="266"/>
    </location>
</feature>
<feature type="coiled-coil region" evidence="1">
    <location>
        <begin position="147"/>
        <end position="194"/>
    </location>
</feature>
<accession>A0ABS9BSS9</accession>
<sequence>MKLFWIVTFILAACGGGSLEVPTSEMADFEEVLDVPVTGQPAPFASESNLSEPALVEKKIRKSGNISFQSQDLEKDYAQIKGLLPRYKAYIENENQSNDQYRRNYQLSIRVEGAYFDSLLNAIAGLAWRIEYKTANIDDVTAQYYDLKTRIENKKALEQRYRELLTKANEIKDILEIEKNINEVRTDIEMMQGQFNYLSSQIQYSSLNVTFYEELPYAVNSGQKKGFGNRILNALSNGWNGMLTILVGFVTIWPFYLIGFGIFLLIRFLRKKVNKNP</sequence>
<keyword evidence="2" id="KW-1133">Transmembrane helix</keyword>
<keyword evidence="5" id="KW-1185">Reference proteome</keyword>
<evidence type="ECO:0000313" key="5">
    <source>
        <dbReference type="Proteomes" id="UP001201449"/>
    </source>
</evidence>
<dbReference type="RefSeq" id="WP_234860500.1">
    <property type="nucleotide sequence ID" value="NZ_JAKEVZ010000003.1"/>
</dbReference>
<dbReference type="InterPro" id="IPR025645">
    <property type="entry name" value="DUF4349"/>
</dbReference>
<evidence type="ECO:0000259" key="3">
    <source>
        <dbReference type="Pfam" id="PF14257"/>
    </source>
</evidence>
<dbReference type="EMBL" id="JAKEVZ010000003">
    <property type="protein sequence ID" value="MCF1750395.1"/>
    <property type="molecule type" value="Genomic_DNA"/>
</dbReference>
<gene>
    <name evidence="4" type="ORF">L0U89_04870</name>
</gene>
<organism evidence="4 5">
    <name type="scientific">Mariniradius sediminis</name>
    <dbReference type="NCBI Taxonomy" id="2909237"/>
    <lineage>
        <taxon>Bacteria</taxon>
        <taxon>Pseudomonadati</taxon>
        <taxon>Bacteroidota</taxon>
        <taxon>Cytophagia</taxon>
        <taxon>Cytophagales</taxon>
        <taxon>Cyclobacteriaceae</taxon>
        <taxon>Mariniradius</taxon>
    </lineage>
</organism>
<dbReference type="Proteomes" id="UP001201449">
    <property type="component" value="Unassembled WGS sequence"/>
</dbReference>
<protein>
    <submittedName>
        <fullName evidence="4">DUF4349 domain-containing protein</fullName>
    </submittedName>
</protein>
<evidence type="ECO:0000313" key="4">
    <source>
        <dbReference type="EMBL" id="MCF1750395.1"/>
    </source>
</evidence>
<keyword evidence="2" id="KW-0472">Membrane</keyword>
<keyword evidence="2" id="KW-0812">Transmembrane</keyword>
<proteinExistence type="predicted"/>
<feature type="domain" description="DUF4349" evidence="3">
    <location>
        <begin position="59"/>
        <end position="265"/>
    </location>
</feature>
<evidence type="ECO:0000256" key="2">
    <source>
        <dbReference type="SAM" id="Phobius"/>
    </source>
</evidence>